<accession>A0AAN5C5I6</accession>
<name>A0AAN5C5I6_9BILA</name>
<keyword evidence="1" id="KW-1015">Disulfide bond</keyword>
<dbReference type="SMART" id="SM00254">
    <property type="entry name" value="ShKT"/>
    <property type="match status" value="3"/>
</dbReference>
<dbReference type="Proteomes" id="UP001328107">
    <property type="component" value="Unassembled WGS sequence"/>
</dbReference>
<dbReference type="EMBL" id="BTRK01000002">
    <property type="protein sequence ID" value="GMR38223.1"/>
    <property type="molecule type" value="Genomic_DNA"/>
</dbReference>
<keyword evidence="2" id="KW-0472">Membrane</keyword>
<dbReference type="Pfam" id="PF01549">
    <property type="entry name" value="ShK"/>
    <property type="match status" value="2"/>
</dbReference>
<organism evidence="4 5">
    <name type="scientific">Pristionchus mayeri</name>
    <dbReference type="NCBI Taxonomy" id="1317129"/>
    <lineage>
        <taxon>Eukaryota</taxon>
        <taxon>Metazoa</taxon>
        <taxon>Ecdysozoa</taxon>
        <taxon>Nematoda</taxon>
        <taxon>Chromadorea</taxon>
        <taxon>Rhabditida</taxon>
        <taxon>Rhabditina</taxon>
        <taxon>Diplogasteromorpha</taxon>
        <taxon>Diplogasteroidea</taxon>
        <taxon>Neodiplogasteridae</taxon>
        <taxon>Pristionchus</taxon>
    </lineage>
</organism>
<feature type="disulfide bond" evidence="1">
    <location>
        <begin position="99"/>
        <end position="117"/>
    </location>
</feature>
<protein>
    <recommendedName>
        <fullName evidence="3">ShKT domain-containing protein</fullName>
    </recommendedName>
</protein>
<evidence type="ECO:0000313" key="4">
    <source>
        <dbReference type="EMBL" id="GMR38223.1"/>
    </source>
</evidence>
<dbReference type="AlphaFoldDB" id="A0AAN5C5I6"/>
<comment type="caution">
    <text evidence="4">The sequence shown here is derived from an EMBL/GenBank/DDBJ whole genome shotgun (WGS) entry which is preliminary data.</text>
</comment>
<keyword evidence="2" id="KW-0812">Transmembrane</keyword>
<dbReference type="InterPro" id="IPR003582">
    <property type="entry name" value="ShKT_dom"/>
</dbReference>
<feature type="disulfide bond" evidence="1">
    <location>
        <begin position="153"/>
        <end position="166"/>
    </location>
</feature>
<dbReference type="PROSITE" id="PS51670">
    <property type="entry name" value="SHKT"/>
    <property type="match status" value="2"/>
</dbReference>
<sequence length="169" mass="17660">ASSLKLPSLLRFIIKMLRIISIMSFISMTSAAILIPRGFAVAAVREVAATCADTQSPDICTPSTCKTMPSLGFDMCRKSCGWCDLSEPPCQNAADDGICDAYKAADQCSMKSVETNCAKSCGICTPAPPAPSKDCENIADDGTCDGYAAAELCSSGSVKANCQKSCNLC</sequence>
<feature type="disulfide bond" evidence="1">
    <location>
        <begin position="135"/>
        <end position="169"/>
    </location>
</feature>
<reference evidence="5" key="1">
    <citation type="submission" date="2022-10" db="EMBL/GenBank/DDBJ databases">
        <title>Genome assembly of Pristionchus species.</title>
        <authorList>
            <person name="Yoshida K."/>
            <person name="Sommer R.J."/>
        </authorList>
    </citation>
    <scope>NUCLEOTIDE SEQUENCE [LARGE SCALE GENOMIC DNA]</scope>
    <source>
        <strain evidence="5">RS5460</strain>
    </source>
</reference>
<proteinExistence type="predicted"/>
<feature type="disulfide bond" evidence="1">
    <location>
        <begin position="90"/>
        <end position="124"/>
    </location>
</feature>
<keyword evidence="5" id="KW-1185">Reference proteome</keyword>
<feature type="transmembrane region" description="Helical" evidence="2">
    <location>
        <begin position="12"/>
        <end position="35"/>
    </location>
</feature>
<gene>
    <name evidence="4" type="ORF">PMAYCL1PPCAC_08418</name>
</gene>
<evidence type="ECO:0000256" key="2">
    <source>
        <dbReference type="SAM" id="Phobius"/>
    </source>
</evidence>
<evidence type="ECO:0000313" key="5">
    <source>
        <dbReference type="Proteomes" id="UP001328107"/>
    </source>
</evidence>
<evidence type="ECO:0000259" key="3">
    <source>
        <dbReference type="PROSITE" id="PS51670"/>
    </source>
</evidence>
<keyword evidence="2" id="KW-1133">Transmembrane helix</keyword>
<feature type="non-terminal residue" evidence="4">
    <location>
        <position position="1"/>
    </location>
</feature>
<feature type="domain" description="ShKT" evidence="3">
    <location>
        <begin position="135"/>
        <end position="169"/>
    </location>
</feature>
<feature type="disulfide bond" evidence="1">
    <location>
        <begin position="144"/>
        <end position="162"/>
    </location>
</feature>
<feature type="domain" description="ShKT" evidence="3">
    <location>
        <begin position="90"/>
        <end position="124"/>
    </location>
</feature>
<evidence type="ECO:0000256" key="1">
    <source>
        <dbReference type="PROSITE-ProRule" id="PRU01005"/>
    </source>
</evidence>
<feature type="disulfide bond" evidence="1">
    <location>
        <begin position="108"/>
        <end position="121"/>
    </location>
</feature>